<feature type="compositionally biased region" description="Low complexity" evidence="3">
    <location>
        <begin position="214"/>
        <end position="236"/>
    </location>
</feature>
<evidence type="ECO:0000313" key="4">
    <source>
        <dbReference type="EMBL" id="OBS82699.1"/>
    </source>
</evidence>
<feature type="region of interest" description="Disordered" evidence="3">
    <location>
        <begin position="210"/>
        <end position="237"/>
    </location>
</feature>
<comment type="caution">
    <text evidence="4">The sequence shown here is derived from an EMBL/GenBank/DDBJ whole genome shotgun (WGS) entry which is preliminary data.</text>
</comment>
<dbReference type="OrthoDB" id="77564at2759"/>
<gene>
    <name evidence="4" type="ORF">A6R68_23300</name>
</gene>
<evidence type="ECO:0000313" key="5">
    <source>
        <dbReference type="Proteomes" id="UP000092124"/>
    </source>
</evidence>
<dbReference type="STRING" id="56216.A0A1A6HWS5"/>
<feature type="non-terminal residue" evidence="4">
    <location>
        <position position="279"/>
    </location>
</feature>
<dbReference type="GO" id="GO:0031491">
    <property type="term" value="F:nucleosome binding"/>
    <property type="evidence" value="ECO:0007669"/>
    <property type="project" value="TreeGrafter"/>
</dbReference>
<evidence type="ECO:0000256" key="1">
    <source>
        <dbReference type="ARBA" id="ARBA00004123"/>
    </source>
</evidence>
<dbReference type="Proteomes" id="UP000092124">
    <property type="component" value="Unassembled WGS sequence"/>
</dbReference>
<keyword evidence="2" id="KW-0539">Nucleus</keyword>
<dbReference type="GO" id="GO:0006325">
    <property type="term" value="P:chromatin organization"/>
    <property type="evidence" value="ECO:0007669"/>
    <property type="project" value="InterPro"/>
</dbReference>
<dbReference type="EMBL" id="LZPO01008002">
    <property type="protein sequence ID" value="OBS82699.1"/>
    <property type="molecule type" value="Genomic_DNA"/>
</dbReference>
<name>A0A1A6HWS5_NEOLE</name>
<dbReference type="PANTHER" id="PTHR15502:SF7">
    <property type="entry name" value="CALCINEURIN-BINDING PROTEIN CABIN-1"/>
    <property type="match status" value="1"/>
</dbReference>
<comment type="subcellular location">
    <subcellularLocation>
        <location evidence="1">Nucleus</location>
    </subcellularLocation>
</comment>
<proteinExistence type="predicted"/>
<sequence>MHDICICPNRFDSWAGMALARASRIQDKLNSNELKSDGPIWKHATPVLNCFRRALEIDSSNLSLWIEYGTMSYALHSFASRQLKQWRAELPPELIQQMEDRRDSMLETARHCFTSAAHCEGDGDEEEWLIHYMLGKVAEKQQQPPTVYLLHYRQAGHYLHEEAARYPKKIHYHNPPELAMEALEVTLQVQAVLSSKHFWREKVCLVDEDSHSSAGTLPGPGASLPSSSGPGLTSPPYTATPIDHDYVKCKKPHQQATPDGIVPVLPTVPRAAHQLICQQ</sequence>
<keyword evidence="5" id="KW-1185">Reference proteome</keyword>
<evidence type="ECO:0000256" key="3">
    <source>
        <dbReference type="SAM" id="MobiDB-lite"/>
    </source>
</evidence>
<dbReference type="PANTHER" id="PTHR15502">
    <property type="entry name" value="CALCINEURIN-BINDING PROTEIN CABIN 1-RELATED"/>
    <property type="match status" value="1"/>
</dbReference>
<dbReference type="InterPro" id="IPR033053">
    <property type="entry name" value="Hir3/CABIN1"/>
</dbReference>
<evidence type="ECO:0000256" key="2">
    <source>
        <dbReference type="ARBA" id="ARBA00023242"/>
    </source>
</evidence>
<protein>
    <submittedName>
        <fullName evidence="4">Uncharacterized protein</fullName>
    </submittedName>
</protein>
<dbReference type="GO" id="GO:0005634">
    <property type="term" value="C:nucleus"/>
    <property type="evidence" value="ECO:0007669"/>
    <property type="project" value="UniProtKB-SubCell"/>
</dbReference>
<accession>A0A1A6HWS5</accession>
<dbReference type="AlphaFoldDB" id="A0A1A6HWS5"/>
<organism evidence="4 5">
    <name type="scientific">Neotoma lepida</name>
    <name type="common">Desert woodrat</name>
    <dbReference type="NCBI Taxonomy" id="56216"/>
    <lineage>
        <taxon>Eukaryota</taxon>
        <taxon>Metazoa</taxon>
        <taxon>Chordata</taxon>
        <taxon>Craniata</taxon>
        <taxon>Vertebrata</taxon>
        <taxon>Euteleostomi</taxon>
        <taxon>Mammalia</taxon>
        <taxon>Eutheria</taxon>
        <taxon>Euarchontoglires</taxon>
        <taxon>Glires</taxon>
        <taxon>Rodentia</taxon>
        <taxon>Myomorpha</taxon>
        <taxon>Muroidea</taxon>
        <taxon>Cricetidae</taxon>
        <taxon>Neotominae</taxon>
        <taxon>Neotoma</taxon>
    </lineage>
</organism>
<dbReference type="FunFam" id="1.25.40.10:FF:000076">
    <property type="entry name" value="calcineurin-binding protein cabin-1 isoform X1"/>
    <property type="match status" value="1"/>
</dbReference>
<reference evidence="4 5" key="1">
    <citation type="submission" date="2016-06" db="EMBL/GenBank/DDBJ databases">
        <title>The Draft Genome Sequence and Annotation of the Desert Woodrat Neotoma lepida.</title>
        <authorList>
            <person name="Campbell M."/>
            <person name="Oakeson K.F."/>
            <person name="Yandell M."/>
            <person name="Halpert J.R."/>
            <person name="Dearing D."/>
        </authorList>
    </citation>
    <scope>NUCLEOTIDE SEQUENCE [LARGE SCALE GENOMIC DNA]</scope>
    <source>
        <strain evidence="4">417</strain>
        <tissue evidence="4">Liver</tissue>
    </source>
</reference>